<proteinExistence type="predicted"/>
<name>A0A1H9K0M5_9GAMM</name>
<keyword evidence="1" id="KW-0805">Transcription regulation</keyword>
<dbReference type="PANTHER" id="PTHR46796:SF10">
    <property type="entry name" value="TRANSCRIPTIONAL ACTIVATOR FEAR"/>
    <property type="match status" value="1"/>
</dbReference>
<evidence type="ECO:0000259" key="4">
    <source>
        <dbReference type="PROSITE" id="PS01124"/>
    </source>
</evidence>
<dbReference type="Proteomes" id="UP000198749">
    <property type="component" value="Unassembled WGS sequence"/>
</dbReference>
<evidence type="ECO:0000256" key="2">
    <source>
        <dbReference type="ARBA" id="ARBA00023125"/>
    </source>
</evidence>
<evidence type="ECO:0000256" key="3">
    <source>
        <dbReference type="ARBA" id="ARBA00023163"/>
    </source>
</evidence>
<dbReference type="AlphaFoldDB" id="A0A1H9K0M5"/>
<evidence type="ECO:0000313" key="6">
    <source>
        <dbReference type="Proteomes" id="UP000198749"/>
    </source>
</evidence>
<dbReference type="InterPro" id="IPR014710">
    <property type="entry name" value="RmlC-like_jellyroll"/>
</dbReference>
<keyword evidence="6" id="KW-1185">Reference proteome</keyword>
<dbReference type="OrthoDB" id="5740883at2"/>
<organism evidence="5 6">
    <name type="scientific">Amphritea atlantica</name>
    <dbReference type="NCBI Taxonomy" id="355243"/>
    <lineage>
        <taxon>Bacteria</taxon>
        <taxon>Pseudomonadati</taxon>
        <taxon>Pseudomonadota</taxon>
        <taxon>Gammaproteobacteria</taxon>
        <taxon>Oceanospirillales</taxon>
        <taxon>Oceanospirillaceae</taxon>
        <taxon>Amphritea</taxon>
    </lineage>
</organism>
<dbReference type="InterPro" id="IPR050204">
    <property type="entry name" value="AraC_XylS_family_regulators"/>
</dbReference>
<protein>
    <submittedName>
        <fullName evidence="5">Transcriptional regulator, AraC family</fullName>
    </submittedName>
</protein>
<dbReference type="Gene3D" id="2.60.120.10">
    <property type="entry name" value="Jelly Rolls"/>
    <property type="match status" value="1"/>
</dbReference>
<dbReference type="RefSeq" id="WP_091360350.1">
    <property type="nucleotide sequence ID" value="NZ_AP025284.1"/>
</dbReference>
<dbReference type="GO" id="GO:0043565">
    <property type="term" value="F:sequence-specific DNA binding"/>
    <property type="evidence" value="ECO:0007669"/>
    <property type="project" value="InterPro"/>
</dbReference>
<reference evidence="6" key="1">
    <citation type="submission" date="2016-10" db="EMBL/GenBank/DDBJ databases">
        <authorList>
            <person name="Varghese N."/>
            <person name="Submissions S."/>
        </authorList>
    </citation>
    <scope>NUCLEOTIDE SEQUENCE [LARGE SCALE GENOMIC DNA]</scope>
    <source>
        <strain evidence="6">DSM 18887</strain>
    </source>
</reference>
<dbReference type="InterPro" id="IPR011051">
    <property type="entry name" value="RmlC_Cupin_sf"/>
</dbReference>
<dbReference type="InterPro" id="IPR009057">
    <property type="entry name" value="Homeodomain-like_sf"/>
</dbReference>
<dbReference type="GO" id="GO:0003700">
    <property type="term" value="F:DNA-binding transcription factor activity"/>
    <property type="evidence" value="ECO:0007669"/>
    <property type="project" value="InterPro"/>
</dbReference>
<dbReference type="SMART" id="SM00342">
    <property type="entry name" value="HTH_ARAC"/>
    <property type="match status" value="1"/>
</dbReference>
<dbReference type="SUPFAM" id="SSF51182">
    <property type="entry name" value="RmlC-like cupins"/>
    <property type="match status" value="1"/>
</dbReference>
<keyword evidence="2" id="KW-0238">DNA-binding</keyword>
<feature type="domain" description="HTH araC/xylS-type" evidence="4">
    <location>
        <begin position="142"/>
        <end position="240"/>
    </location>
</feature>
<dbReference type="EMBL" id="FOGB01000011">
    <property type="protein sequence ID" value="SEQ92355.1"/>
    <property type="molecule type" value="Genomic_DNA"/>
</dbReference>
<dbReference type="STRING" id="355243.SAMN03080615_03253"/>
<dbReference type="PANTHER" id="PTHR46796">
    <property type="entry name" value="HTH-TYPE TRANSCRIPTIONAL ACTIVATOR RHAS-RELATED"/>
    <property type="match status" value="1"/>
</dbReference>
<accession>A0A1H9K0M5</accession>
<dbReference type="Pfam" id="PF12833">
    <property type="entry name" value="HTH_18"/>
    <property type="match status" value="1"/>
</dbReference>
<gene>
    <name evidence="5" type="ORF">SAMN03080615_03253</name>
</gene>
<dbReference type="PROSITE" id="PS01124">
    <property type="entry name" value="HTH_ARAC_FAMILY_2"/>
    <property type="match status" value="1"/>
</dbReference>
<dbReference type="InterPro" id="IPR018060">
    <property type="entry name" value="HTH_AraC"/>
</dbReference>
<keyword evidence="3" id="KW-0804">Transcription</keyword>
<evidence type="ECO:0000256" key="1">
    <source>
        <dbReference type="ARBA" id="ARBA00023015"/>
    </source>
</evidence>
<dbReference type="Gene3D" id="1.10.10.60">
    <property type="entry name" value="Homeodomain-like"/>
    <property type="match status" value="2"/>
</dbReference>
<dbReference type="SUPFAM" id="SSF46689">
    <property type="entry name" value="Homeodomain-like"/>
    <property type="match status" value="2"/>
</dbReference>
<evidence type="ECO:0000313" key="5">
    <source>
        <dbReference type="EMBL" id="SEQ92355.1"/>
    </source>
</evidence>
<sequence length="242" mass="27537">MQLSNLTLDLRSYSAETDNHLHDYHQLVLPVSGQLDISVGNQSGRVDSDQAAIISAGKDHGFSGSEGNCFVVADIPDQLAPEFEQLPAFIHLSPALNQYVRFLHQQLQQYNSASTQRQMLLLLIQLLQEQCGHQLRLDRRIAVARNYLDQHFNTAIRQRQLAAVASLSPRQLGELFRKQLGMTPQQYLIEKRMQQAWQLLEQGHLSIQQVADAVGYSSLAAFSDRFRRHFDIPPSYFRRVGK</sequence>